<dbReference type="GO" id="GO:0043565">
    <property type="term" value="F:sequence-specific DNA binding"/>
    <property type="evidence" value="ECO:0007669"/>
    <property type="project" value="TreeGrafter"/>
</dbReference>
<evidence type="ECO:0000256" key="3">
    <source>
        <dbReference type="ARBA" id="ARBA00023125"/>
    </source>
</evidence>
<reference evidence="6 7" key="1">
    <citation type="submission" date="2016-10" db="EMBL/GenBank/DDBJ databases">
        <authorList>
            <person name="de Groot N.N."/>
        </authorList>
    </citation>
    <scope>NUCLEOTIDE SEQUENCE [LARGE SCALE GENOMIC DNA]</scope>
    <source>
        <strain evidence="6 7">DSM 26656</strain>
    </source>
</reference>
<dbReference type="SUPFAM" id="SSF46785">
    <property type="entry name" value="Winged helix' DNA-binding domain"/>
    <property type="match status" value="1"/>
</dbReference>
<gene>
    <name evidence="6" type="ORF">SAMN04488115_10493</name>
</gene>
<keyword evidence="3" id="KW-0238">DNA-binding</keyword>
<dbReference type="InterPro" id="IPR036390">
    <property type="entry name" value="WH_DNA-bd_sf"/>
</dbReference>
<dbReference type="PRINTS" id="PR00039">
    <property type="entry name" value="HTHLYSR"/>
</dbReference>
<keyword evidence="4" id="KW-0804">Transcription</keyword>
<name>A0A1H5YTG5_9HYPH</name>
<dbReference type="PANTHER" id="PTHR30427:SF1">
    <property type="entry name" value="TRANSCRIPTIONAL ACTIVATOR PROTEIN LYSR"/>
    <property type="match status" value="1"/>
</dbReference>
<dbReference type="InterPro" id="IPR000847">
    <property type="entry name" value="LysR_HTH_N"/>
</dbReference>
<evidence type="ECO:0000256" key="2">
    <source>
        <dbReference type="ARBA" id="ARBA00023015"/>
    </source>
</evidence>
<dbReference type="Pfam" id="PF00126">
    <property type="entry name" value="HTH_1"/>
    <property type="match status" value="1"/>
</dbReference>
<organism evidence="6 7">
    <name type="scientific">Bosea lathyri</name>
    <dbReference type="NCBI Taxonomy" id="1036778"/>
    <lineage>
        <taxon>Bacteria</taxon>
        <taxon>Pseudomonadati</taxon>
        <taxon>Pseudomonadota</taxon>
        <taxon>Alphaproteobacteria</taxon>
        <taxon>Hyphomicrobiales</taxon>
        <taxon>Boseaceae</taxon>
        <taxon>Bosea</taxon>
    </lineage>
</organism>
<dbReference type="Proteomes" id="UP000236743">
    <property type="component" value="Unassembled WGS sequence"/>
</dbReference>
<dbReference type="EMBL" id="FNUY01000004">
    <property type="protein sequence ID" value="SEG27559.1"/>
    <property type="molecule type" value="Genomic_DNA"/>
</dbReference>
<dbReference type="AlphaFoldDB" id="A0A1H5YTG5"/>
<dbReference type="FunFam" id="1.10.10.10:FF:000001">
    <property type="entry name" value="LysR family transcriptional regulator"/>
    <property type="match status" value="1"/>
</dbReference>
<dbReference type="PANTHER" id="PTHR30427">
    <property type="entry name" value="TRANSCRIPTIONAL ACTIVATOR PROTEIN LYSR"/>
    <property type="match status" value="1"/>
</dbReference>
<protein>
    <submittedName>
        <fullName evidence="6">Transcriptional regulator, LysR family</fullName>
    </submittedName>
</protein>
<dbReference type="SUPFAM" id="SSF53850">
    <property type="entry name" value="Periplasmic binding protein-like II"/>
    <property type="match status" value="1"/>
</dbReference>
<evidence type="ECO:0000256" key="1">
    <source>
        <dbReference type="ARBA" id="ARBA00009437"/>
    </source>
</evidence>
<dbReference type="GO" id="GO:0003700">
    <property type="term" value="F:DNA-binding transcription factor activity"/>
    <property type="evidence" value="ECO:0007669"/>
    <property type="project" value="InterPro"/>
</dbReference>
<dbReference type="GO" id="GO:0009089">
    <property type="term" value="P:lysine biosynthetic process via diaminopimelate"/>
    <property type="evidence" value="ECO:0007669"/>
    <property type="project" value="TreeGrafter"/>
</dbReference>
<dbReference type="PROSITE" id="PS50931">
    <property type="entry name" value="HTH_LYSR"/>
    <property type="match status" value="1"/>
</dbReference>
<keyword evidence="2" id="KW-0805">Transcription regulation</keyword>
<dbReference type="GO" id="GO:0010628">
    <property type="term" value="P:positive regulation of gene expression"/>
    <property type="evidence" value="ECO:0007669"/>
    <property type="project" value="TreeGrafter"/>
</dbReference>
<dbReference type="Gene3D" id="3.40.190.290">
    <property type="match status" value="1"/>
</dbReference>
<evidence type="ECO:0000313" key="6">
    <source>
        <dbReference type="EMBL" id="SEG27559.1"/>
    </source>
</evidence>
<proteinExistence type="inferred from homology"/>
<evidence type="ECO:0000259" key="5">
    <source>
        <dbReference type="PROSITE" id="PS50931"/>
    </source>
</evidence>
<dbReference type="Gene3D" id="1.10.10.10">
    <property type="entry name" value="Winged helix-like DNA-binding domain superfamily/Winged helix DNA-binding domain"/>
    <property type="match status" value="1"/>
</dbReference>
<accession>A0A1H5YTG5</accession>
<dbReference type="Pfam" id="PF03466">
    <property type="entry name" value="LysR_substrate"/>
    <property type="match status" value="1"/>
</dbReference>
<comment type="similarity">
    <text evidence="1">Belongs to the LysR transcriptional regulatory family.</text>
</comment>
<feature type="domain" description="HTH lysR-type" evidence="5">
    <location>
        <begin position="1"/>
        <end position="58"/>
    </location>
</feature>
<dbReference type="InterPro" id="IPR036388">
    <property type="entry name" value="WH-like_DNA-bd_sf"/>
</dbReference>
<dbReference type="InterPro" id="IPR005119">
    <property type="entry name" value="LysR_subst-bd"/>
</dbReference>
<sequence>MNIRQLEAFKTIMELGSFTRAAEKLHLSQPAVSKLIFLLERKCGFALFHRQKNGVIPTAEGQMLYSEVERVFLSVDSVSARARAIRQFDYGEIKLVTFPSLATRVLPPILAEFLTSRPALRVTMSSRNSWLLVDRVASQGVDVGFGMVASERPGVRFEKLCSMEAVCVLPPSHPLADRPVIRAEDLHGERFVAMVEEDRAQLQIDNAFAECGAEREIILKVQLTEACCSFVAAGVGVAVVDPLSTVGFGPEQLVVRPFRPAVSYDIWVVTPSFRETSLSAQALISHVRAQLARKLDEIARVIGSENS</sequence>
<evidence type="ECO:0000313" key="7">
    <source>
        <dbReference type="Proteomes" id="UP000236743"/>
    </source>
</evidence>
<keyword evidence="7" id="KW-1185">Reference proteome</keyword>
<evidence type="ECO:0000256" key="4">
    <source>
        <dbReference type="ARBA" id="ARBA00023163"/>
    </source>
</evidence>